<reference evidence="8" key="1">
    <citation type="submission" date="2023-01" db="EMBL/GenBank/DDBJ databases">
        <title>Metagenome sequencing of chrysophaentin producing Chrysophaeum taylorii.</title>
        <authorList>
            <person name="Davison J."/>
            <person name="Bewley C."/>
        </authorList>
    </citation>
    <scope>NUCLEOTIDE SEQUENCE</scope>
    <source>
        <strain evidence="8">NIES-1699</strain>
    </source>
</reference>
<comment type="similarity">
    <text evidence="1">Belongs to the TfdA dioxygenase family.</text>
</comment>
<keyword evidence="2" id="KW-0479">Metal-binding</keyword>
<dbReference type="Proteomes" id="UP001230188">
    <property type="component" value="Unassembled WGS sequence"/>
</dbReference>
<evidence type="ECO:0000256" key="3">
    <source>
        <dbReference type="ARBA" id="ARBA00022964"/>
    </source>
</evidence>
<evidence type="ECO:0000259" key="7">
    <source>
        <dbReference type="Pfam" id="PF02668"/>
    </source>
</evidence>
<feature type="domain" description="TauD/TfdA-like" evidence="7">
    <location>
        <begin position="5"/>
        <end position="314"/>
    </location>
</feature>
<evidence type="ECO:0000256" key="2">
    <source>
        <dbReference type="ARBA" id="ARBA00022723"/>
    </source>
</evidence>
<dbReference type="Pfam" id="PF02668">
    <property type="entry name" value="TauD"/>
    <property type="match status" value="1"/>
</dbReference>
<dbReference type="InterPro" id="IPR042098">
    <property type="entry name" value="TauD-like_sf"/>
</dbReference>
<keyword evidence="4" id="KW-0560">Oxidoreductase</keyword>
<name>A0AAD7UE53_9STRA</name>
<dbReference type="PANTHER" id="PTHR43779:SF3">
    <property type="entry name" value="(3R)-3-[(CARBOXYMETHYL)AMINO]FATTY ACID OXYGENASE_DECARBOXYLASE"/>
    <property type="match status" value="1"/>
</dbReference>
<dbReference type="Gene3D" id="3.60.130.10">
    <property type="entry name" value="Clavaminate synthase-like"/>
    <property type="match status" value="1"/>
</dbReference>
<dbReference type="PANTHER" id="PTHR43779">
    <property type="entry name" value="DIOXYGENASE RV0097-RELATED"/>
    <property type="match status" value="1"/>
</dbReference>
<evidence type="ECO:0000313" key="8">
    <source>
        <dbReference type="EMBL" id="KAJ8602961.1"/>
    </source>
</evidence>
<feature type="region of interest" description="Disordered" evidence="6">
    <location>
        <begin position="189"/>
        <end position="210"/>
    </location>
</feature>
<protein>
    <recommendedName>
        <fullName evidence="7">TauD/TfdA-like domain-containing protein</fullName>
    </recommendedName>
</protein>
<evidence type="ECO:0000256" key="5">
    <source>
        <dbReference type="ARBA" id="ARBA00023004"/>
    </source>
</evidence>
<evidence type="ECO:0000256" key="1">
    <source>
        <dbReference type="ARBA" id="ARBA00005896"/>
    </source>
</evidence>
<proteinExistence type="inferred from homology"/>
<keyword evidence="3" id="KW-0223">Dioxygenase</keyword>
<dbReference type="SUPFAM" id="SSF51197">
    <property type="entry name" value="Clavaminate synthase-like"/>
    <property type="match status" value="1"/>
</dbReference>
<dbReference type="InterPro" id="IPR051178">
    <property type="entry name" value="TfdA_dioxygenase"/>
</dbReference>
<keyword evidence="5" id="KW-0408">Iron</keyword>
<evidence type="ECO:0000256" key="6">
    <source>
        <dbReference type="SAM" id="MobiDB-lite"/>
    </source>
</evidence>
<accession>A0AAD7UE53</accession>
<dbReference type="GO" id="GO:0051213">
    <property type="term" value="F:dioxygenase activity"/>
    <property type="evidence" value="ECO:0007669"/>
    <property type="project" value="UniProtKB-KW"/>
</dbReference>
<dbReference type="GO" id="GO:0046872">
    <property type="term" value="F:metal ion binding"/>
    <property type="evidence" value="ECO:0007669"/>
    <property type="project" value="UniProtKB-KW"/>
</dbReference>
<sequence length="328" mass="36221">MRDEKPLTPHGFGVLVVVALQDLVEDAALRAELRHAWHAFGGLLAIRGLEGITARQLVDVCASLGGPVETDLDASKSRFQVEPGVMRIGNLRDAEGNLISMCVDSMSLDGSPRWQPERRAPAWHTDSVYRQNPPVGSALFCRQAPPEGAETCFCDTAAGYAALRADARRRLDGLECLASLAHHDAKVRSTNPEYPVPTPDQRRANPPKRIPCVLRHPRTGRPAVYGVNSGTFAVVPKGTPIDATRLDAFELDGFEDPSVDAELRSLLPHLTADRFALVWRWQPGDLVLWDNRCTMHAATGFDMARYTREMWRLTIVADHPDDDLPPQL</sequence>
<dbReference type="InterPro" id="IPR003819">
    <property type="entry name" value="TauD/TfdA-like"/>
</dbReference>
<comment type="caution">
    <text evidence="8">The sequence shown here is derived from an EMBL/GenBank/DDBJ whole genome shotgun (WGS) entry which is preliminary data.</text>
</comment>
<gene>
    <name evidence="8" type="ORF">CTAYLR_001562</name>
</gene>
<evidence type="ECO:0000313" key="9">
    <source>
        <dbReference type="Proteomes" id="UP001230188"/>
    </source>
</evidence>
<organism evidence="8 9">
    <name type="scientific">Chrysophaeum taylorii</name>
    <dbReference type="NCBI Taxonomy" id="2483200"/>
    <lineage>
        <taxon>Eukaryota</taxon>
        <taxon>Sar</taxon>
        <taxon>Stramenopiles</taxon>
        <taxon>Ochrophyta</taxon>
        <taxon>Pelagophyceae</taxon>
        <taxon>Pelagomonadales</taxon>
        <taxon>Pelagomonadaceae</taxon>
        <taxon>Chrysophaeum</taxon>
    </lineage>
</organism>
<dbReference type="EMBL" id="JAQMWT010000362">
    <property type="protein sequence ID" value="KAJ8602961.1"/>
    <property type="molecule type" value="Genomic_DNA"/>
</dbReference>
<keyword evidence="9" id="KW-1185">Reference proteome</keyword>
<evidence type="ECO:0000256" key="4">
    <source>
        <dbReference type="ARBA" id="ARBA00023002"/>
    </source>
</evidence>
<dbReference type="AlphaFoldDB" id="A0AAD7UE53"/>